<name>A0A1Y6CHL3_9BACT</name>
<dbReference type="InterPro" id="IPR011006">
    <property type="entry name" value="CheY-like_superfamily"/>
</dbReference>
<evidence type="ECO:0000313" key="4">
    <source>
        <dbReference type="EMBL" id="SMF56377.1"/>
    </source>
</evidence>
<dbReference type="Proteomes" id="UP000192907">
    <property type="component" value="Unassembled WGS sequence"/>
</dbReference>
<dbReference type="AlphaFoldDB" id="A0A1Y6CHL3"/>
<organism evidence="4 5">
    <name type="scientific">Pseudobacteriovorax antillogorgiicola</name>
    <dbReference type="NCBI Taxonomy" id="1513793"/>
    <lineage>
        <taxon>Bacteria</taxon>
        <taxon>Pseudomonadati</taxon>
        <taxon>Bdellovibrionota</taxon>
        <taxon>Oligoflexia</taxon>
        <taxon>Oligoflexales</taxon>
        <taxon>Pseudobacteriovoracaceae</taxon>
        <taxon>Pseudobacteriovorax</taxon>
    </lineage>
</organism>
<dbReference type="PANTHER" id="PTHR44591:SF3">
    <property type="entry name" value="RESPONSE REGULATORY DOMAIN-CONTAINING PROTEIN"/>
    <property type="match status" value="1"/>
</dbReference>
<feature type="domain" description="Response regulatory" evidence="3">
    <location>
        <begin position="6"/>
        <end position="122"/>
    </location>
</feature>
<dbReference type="SMART" id="SM00448">
    <property type="entry name" value="REC"/>
    <property type="match status" value="1"/>
</dbReference>
<dbReference type="PANTHER" id="PTHR44591">
    <property type="entry name" value="STRESS RESPONSE REGULATOR PROTEIN 1"/>
    <property type="match status" value="1"/>
</dbReference>
<sequence>MPDQTKLMVVDDNQVNLELLERRLVNRGFEVIRVSNALEVLAKAKEHRPDLIVLDLYMPEKDGFETAAELKADAELNKIPILGYTAALFDADFLKAKEAGCDDVCAKDGDIKSLLRVVHKLLDLPEVS</sequence>
<dbReference type="RefSeq" id="WP_132322441.1">
    <property type="nucleotide sequence ID" value="NZ_FWZT01000018.1"/>
</dbReference>
<keyword evidence="1 2" id="KW-0597">Phosphoprotein</keyword>
<dbReference type="InterPro" id="IPR050595">
    <property type="entry name" value="Bact_response_regulator"/>
</dbReference>
<evidence type="ECO:0000259" key="3">
    <source>
        <dbReference type="PROSITE" id="PS50110"/>
    </source>
</evidence>
<dbReference type="PROSITE" id="PS50110">
    <property type="entry name" value="RESPONSE_REGULATORY"/>
    <property type="match status" value="1"/>
</dbReference>
<dbReference type="InterPro" id="IPR001789">
    <property type="entry name" value="Sig_transdc_resp-reg_receiver"/>
</dbReference>
<protein>
    <submittedName>
        <fullName evidence="4">Two-component system, cell cycle response regulator DivK</fullName>
    </submittedName>
</protein>
<evidence type="ECO:0000256" key="2">
    <source>
        <dbReference type="PROSITE-ProRule" id="PRU00169"/>
    </source>
</evidence>
<dbReference type="OrthoDB" id="5291706at2"/>
<dbReference type="STRING" id="1513793.SAMN06296036_11821"/>
<evidence type="ECO:0000313" key="5">
    <source>
        <dbReference type="Proteomes" id="UP000192907"/>
    </source>
</evidence>
<gene>
    <name evidence="4" type="ORF">SAMN06296036_11821</name>
</gene>
<proteinExistence type="predicted"/>
<feature type="modified residue" description="4-aspartylphosphate" evidence="2">
    <location>
        <position position="55"/>
    </location>
</feature>
<dbReference type="Pfam" id="PF00072">
    <property type="entry name" value="Response_reg"/>
    <property type="match status" value="1"/>
</dbReference>
<dbReference type="EMBL" id="FWZT01000018">
    <property type="protein sequence ID" value="SMF56377.1"/>
    <property type="molecule type" value="Genomic_DNA"/>
</dbReference>
<accession>A0A1Y6CHL3</accession>
<evidence type="ECO:0000256" key="1">
    <source>
        <dbReference type="ARBA" id="ARBA00022553"/>
    </source>
</evidence>
<keyword evidence="5" id="KW-1185">Reference proteome</keyword>
<dbReference type="Gene3D" id="3.40.50.2300">
    <property type="match status" value="1"/>
</dbReference>
<dbReference type="GO" id="GO:0000160">
    <property type="term" value="P:phosphorelay signal transduction system"/>
    <property type="evidence" value="ECO:0007669"/>
    <property type="project" value="InterPro"/>
</dbReference>
<reference evidence="5" key="1">
    <citation type="submission" date="2017-04" db="EMBL/GenBank/DDBJ databases">
        <authorList>
            <person name="Varghese N."/>
            <person name="Submissions S."/>
        </authorList>
    </citation>
    <scope>NUCLEOTIDE SEQUENCE [LARGE SCALE GENOMIC DNA]</scope>
    <source>
        <strain evidence="5">RKEM611</strain>
    </source>
</reference>
<dbReference type="SUPFAM" id="SSF52172">
    <property type="entry name" value="CheY-like"/>
    <property type="match status" value="1"/>
</dbReference>